<dbReference type="EMBL" id="CAJOBA010002513">
    <property type="protein sequence ID" value="CAF3648089.1"/>
    <property type="molecule type" value="Genomic_DNA"/>
</dbReference>
<comment type="caution">
    <text evidence="7">Lacks conserved residue(s) required for the propagation of feature annotation.</text>
</comment>
<evidence type="ECO:0000256" key="3">
    <source>
        <dbReference type="ARBA" id="ARBA00022737"/>
    </source>
</evidence>
<reference evidence="10" key="1">
    <citation type="submission" date="2021-02" db="EMBL/GenBank/DDBJ databases">
        <authorList>
            <person name="Nowell W R."/>
        </authorList>
    </citation>
    <scope>NUCLEOTIDE SEQUENCE</scope>
</reference>
<dbReference type="Proteomes" id="UP000677228">
    <property type="component" value="Unassembled WGS sequence"/>
</dbReference>
<evidence type="ECO:0000313" key="10">
    <source>
        <dbReference type="EMBL" id="CAF1070349.1"/>
    </source>
</evidence>
<dbReference type="AlphaFoldDB" id="A0A814LUN5"/>
<keyword evidence="3" id="KW-0677">Repeat</keyword>
<dbReference type="InterPro" id="IPR002172">
    <property type="entry name" value="LDrepeatLR_classA_rpt"/>
</dbReference>
<dbReference type="EMBL" id="CAJNOQ010004693">
    <property type="protein sequence ID" value="CAF1070349.1"/>
    <property type="molecule type" value="Genomic_DNA"/>
</dbReference>
<sequence length="608" mass="70903">MNTELNCCRTVSLINETIDMWPEEKFADLVRRCSTIGTDQNCSHSSLFHCPLSLKCISKHRLVDGWNDCYFGEDELFPACQLNDSWRFICESEPNKCLSRIALRNGDQNCRNGEDELTKNQRNTLKGNIPFELFCDGQNDLLWMDMLNETDETHCEWWPCNTPNVQCDNVWHCLNGADELNCPGIQCLSNEHRCQIGFSNEYICVPILHLMETYSNCETSFFRQIYLNNVIFNDSMNYFLWNQTKCIMSKHVLRFYGIKSTAVFIHCITAFENSKHQRTTILKKIEYDENIITLLVTQPFHILIAELFNQNYYLIVLREKFIESEHIQTKLTSKQRCVFIHELLNTTFRSYSPFNRIKYYPLLCRQHQQLVCLYDENYMCICDLDRFSNCFTFDHSITYDCHGYSDCKNGGQCFQDNFTCSTVSVCVCSDCYYGTKCHISTRGFVLSLDCILGYHIKPNVSFFRQPLIVQMSVASTTVMLIFGSINGILSISTFRMKKATDVARSRVTVRTRLSFKEHLQLQFKQHKHHLIASCTLALLALPRLIKSFIGECMKSPRNSWLFLLGYLISFLPSMVTFIVFVLPSKIYKDEFNSVINRLIRRLSTHVNY</sequence>
<dbReference type="EMBL" id="CAJOBC010004694">
    <property type="protein sequence ID" value="CAF3837534.1"/>
    <property type="molecule type" value="Genomic_DNA"/>
</dbReference>
<protein>
    <submittedName>
        <fullName evidence="10">Uncharacterized protein</fullName>
    </submittedName>
</protein>
<evidence type="ECO:0000256" key="2">
    <source>
        <dbReference type="ARBA" id="ARBA00022692"/>
    </source>
</evidence>
<organism evidence="10 13">
    <name type="scientific">Didymodactylos carnosus</name>
    <dbReference type="NCBI Taxonomy" id="1234261"/>
    <lineage>
        <taxon>Eukaryota</taxon>
        <taxon>Metazoa</taxon>
        <taxon>Spiralia</taxon>
        <taxon>Gnathifera</taxon>
        <taxon>Rotifera</taxon>
        <taxon>Eurotatoria</taxon>
        <taxon>Bdelloidea</taxon>
        <taxon>Philodinida</taxon>
        <taxon>Philodinidae</taxon>
        <taxon>Didymodactylos</taxon>
    </lineage>
</organism>
<keyword evidence="13" id="KW-1185">Reference proteome</keyword>
<evidence type="ECO:0000256" key="5">
    <source>
        <dbReference type="ARBA" id="ARBA00023136"/>
    </source>
</evidence>
<dbReference type="Proteomes" id="UP000682733">
    <property type="component" value="Unassembled WGS sequence"/>
</dbReference>
<dbReference type="OrthoDB" id="10528606at2759"/>
<comment type="caution">
    <text evidence="10">The sequence shown here is derived from an EMBL/GenBank/DDBJ whole genome shotgun (WGS) entry which is preliminary data.</text>
</comment>
<dbReference type="Proteomes" id="UP000663829">
    <property type="component" value="Unassembled WGS sequence"/>
</dbReference>
<evidence type="ECO:0000313" key="11">
    <source>
        <dbReference type="EMBL" id="CAF3648089.1"/>
    </source>
</evidence>
<keyword evidence="4 8" id="KW-1133">Transmembrane helix</keyword>
<dbReference type="Gene3D" id="4.10.400.10">
    <property type="entry name" value="Low-density Lipoprotein Receptor"/>
    <property type="match status" value="1"/>
</dbReference>
<keyword evidence="5 8" id="KW-0472">Membrane</keyword>
<evidence type="ECO:0000256" key="7">
    <source>
        <dbReference type="PROSITE-ProRule" id="PRU00124"/>
    </source>
</evidence>
<gene>
    <name evidence="10" type="ORF">GPM918_LOCUS17242</name>
    <name evidence="9" type="ORF">OVA965_LOCUS7745</name>
    <name evidence="12" type="ORF">SRO942_LOCUS17242</name>
    <name evidence="11" type="ORF">TMI583_LOCUS7740</name>
</gene>
<name>A0A814LUN5_9BILA</name>
<dbReference type="Proteomes" id="UP000681722">
    <property type="component" value="Unassembled WGS sequence"/>
</dbReference>
<dbReference type="PRINTS" id="PR00261">
    <property type="entry name" value="LDLRECEPTOR"/>
</dbReference>
<evidence type="ECO:0000256" key="4">
    <source>
        <dbReference type="ARBA" id="ARBA00022989"/>
    </source>
</evidence>
<dbReference type="SUPFAM" id="SSF57424">
    <property type="entry name" value="LDL receptor-like module"/>
    <property type="match status" value="1"/>
</dbReference>
<dbReference type="GO" id="GO:0016192">
    <property type="term" value="P:vesicle-mediated transport"/>
    <property type="evidence" value="ECO:0007669"/>
    <property type="project" value="UniProtKB-ARBA"/>
</dbReference>
<keyword evidence="2 8" id="KW-0812">Transmembrane</keyword>
<feature type="transmembrane region" description="Helical" evidence="8">
    <location>
        <begin position="467"/>
        <end position="489"/>
    </location>
</feature>
<keyword evidence="6" id="KW-1015">Disulfide bond</keyword>
<accession>A0A814LUN5</accession>
<comment type="subcellular location">
    <subcellularLocation>
        <location evidence="1">Membrane</location>
        <topology evidence="1">Single-pass membrane protein</topology>
    </subcellularLocation>
</comment>
<evidence type="ECO:0000313" key="13">
    <source>
        <dbReference type="Proteomes" id="UP000663829"/>
    </source>
</evidence>
<dbReference type="InterPro" id="IPR050685">
    <property type="entry name" value="LDLR"/>
</dbReference>
<dbReference type="EMBL" id="CAJNOK010002513">
    <property type="protein sequence ID" value="CAF0863302.1"/>
    <property type="molecule type" value="Genomic_DNA"/>
</dbReference>
<dbReference type="SMART" id="SM00192">
    <property type="entry name" value="LDLa"/>
    <property type="match status" value="3"/>
</dbReference>
<evidence type="ECO:0000256" key="8">
    <source>
        <dbReference type="SAM" id="Phobius"/>
    </source>
</evidence>
<evidence type="ECO:0000256" key="6">
    <source>
        <dbReference type="ARBA" id="ARBA00023157"/>
    </source>
</evidence>
<proteinExistence type="predicted"/>
<dbReference type="PROSITE" id="PS50068">
    <property type="entry name" value="LDLRA_2"/>
    <property type="match status" value="1"/>
</dbReference>
<evidence type="ECO:0000313" key="12">
    <source>
        <dbReference type="EMBL" id="CAF3837534.1"/>
    </source>
</evidence>
<feature type="transmembrane region" description="Helical" evidence="8">
    <location>
        <begin position="561"/>
        <end position="582"/>
    </location>
</feature>
<dbReference type="PANTHER" id="PTHR24270">
    <property type="entry name" value="LOW-DENSITY LIPOPROTEIN RECEPTOR-RELATED"/>
    <property type="match status" value="1"/>
</dbReference>
<dbReference type="GO" id="GO:0005886">
    <property type="term" value="C:plasma membrane"/>
    <property type="evidence" value="ECO:0007669"/>
    <property type="project" value="TreeGrafter"/>
</dbReference>
<dbReference type="InterPro" id="IPR036055">
    <property type="entry name" value="LDL_receptor-like_sf"/>
</dbReference>
<evidence type="ECO:0000313" key="9">
    <source>
        <dbReference type="EMBL" id="CAF0863302.1"/>
    </source>
</evidence>
<evidence type="ECO:0000256" key="1">
    <source>
        <dbReference type="ARBA" id="ARBA00004167"/>
    </source>
</evidence>